<dbReference type="PANTHER" id="PTHR30086:SF20">
    <property type="entry name" value="ARGININE EXPORTER PROTEIN ARGO-RELATED"/>
    <property type="match status" value="1"/>
</dbReference>
<feature type="transmembrane region" description="Helical" evidence="6">
    <location>
        <begin position="43"/>
        <end position="68"/>
    </location>
</feature>
<dbReference type="Proteomes" id="UP000327424">
    <property type="component" value="Chromosome"/>
</dbReference>
<gene>
    <name evidence="7" type="ORF">FR932_04810</name>
</gene>
<keyword evidence="4 6" id="KW-1133">Transmembrane helix</keyword>
<evidence type="ECO:0000313" key="8">
    <source>
        <dbReference type="Proteomes" id="UP000327424"/>
    </source>
</evidence>
<evidence type="ECO:0000256" key="4">
    <source>
        <dbReference type="ARBA" id="ARBA00022989"/>
    </source>
</evidence>
<dbReference type="GO" id="GO:0015171">
    <property type="term" value="F:amino acid transmembrane transporter activity"/>
    <property type="evidence" value="ECO:0007669"/>
    <property type="project" value="TreeGrafter"/>
</dbReference>
<organism evidence="7 8">
    <name type="scientific">Moritella marina ATCC 15381</name>
    <dbReference type="NCBI Taxonomy" id="1202962"/>
    <lineage>
        <taxon>Bacteria</taxon>
        <taxon>Pseudomonadati</taxon>
        <taxon>Pseudomonadota</taxon>
        <taxon>Gammaproteobacteria</taxon>
        <taxon>Alteromonadales</taxon>
        <taxon>Moritellaceae</taxon>
        <taxon>Moritella</taxon>
    </lineage>
</organism>
<proteinExistence type="predicted"/>
<evidence type="ECO:0000256" key="3">
    <source>
        <dbReference type="ARBA" id="ARBA00022692"/>
    </source>
</evidence>
<keyword evidence="2" id="KW-1003">Cell membrane</keyword>
<dbReference type="AlphaFoldDB" id="A0A5J6WHY8"/>
<evidence type="ECO:0000256" key="6">
    <source>
        <dbReference type="SAM" id="Phobius"/>
    </source>
</evidence>
<name>A0A5J6WHY8_MORMI</name>
<accession>A0A5J6WHY8</accession>
<evidence type="ECO:0000256" key="1">
    <source>
        <dbReference type="ARBA" id="ARBA00004651"/>
    </source>
</evidence>
<dbReference type="OrthoDB" id="9804822at2"/>
<dbReference type="PIRSF" id="PIRSF006324">
    <property type="entry name" value="LeuE"/>
    <property type="match status" value="1"/>
</dbReference>
<feature type="transmembrane region" description="Helical" evidence="6">
    <location>
        <begin position="74"/>
        <end position="95"/>
    </location>
</feature>
<feature type="transmembrane region" description="Helical" evidence="6">
    <location>
        <begin position="12"/>
        <end position="31"/>
    </location>
</feature>
<comment type="subcellular location">
    <subcellularLocation>
        <location evidence="1">Cell membrane</location>
        <topology evidence="1">Multi-pass membrane protein</topology>
    </subcellularLocation>
</comment>
<evidence type="ECO:0000256" key="2">
    <source>
        <dbReference type="ARBA" id="ARBA00022475"/>
    </source>
</evidence>
<evidence type="ECO:0000313" key="7">
    <source>
        <dbReference type="EMBL" id="QFI37194.1"/>
    </source>
</evidence>
<feature type="transmembrane region" description="Helical" evidence="6">
    <location>
        <begin position="152"/>
        <end position="178"/>
    </location>
</feature>
<evidence type="ECO:0000256" key="5">
    <source>
        <dbReference type="ARBA" id="ARBA00023136"/>
    </source>
</evidence>
<dbReference type="KEGG" id="mmaa:FR932_04810"/>
<dbReference type="GO" id="GO:0005886">
    <property type="term" value="C:plasma membrane"/>
    <property type="evidence" value="ECO:0007669"/>
    <property type="project" value="UniProtKB-SubCell"/>
</dbReference>
<protein>
    <submittedName>
        <fullName evidence="7">LysE family translocator</fullName>
    </submittedName>
</protein>
<keyword evidence="3 6" id="KW-0812">Transmembrane</keyword>
<sequence>MENLIVNDILAFSLIALLLVISPGPNGVLILKTASAQGKQASILNIWGLTVATFFHGALSIFGFSALLMQSTDLYFIVKILGAGYLFYIGVKAIISSYKTTNNNNETENITKTERKGLSYFNEGFITQILNPKVSMFYLAAFPQFISPDNFSYLNAFSLVSIHASIIFVWFIGVTFAIDRIKSSAKNSKIGNWVQRLSGTAMIYFSSLILTQK</sequence>
<keyword evidence="5 6" id="KW-0472">Membrane</keyword>
<dbReference type="EMBL" id="CP044399">
    <property type="protein sequence ID" value="QFI37194.1"/>
    <property type="molecule type" value="Genomic_DNA"/>
</dbReference>
<keyword evidence="8" id="KW-1185">Reference proteome</keyword>
<dbReference type="PANTHER" id="PTHR30086">
    <property type="entry name" value="ARGININE EXPORTER PROTEIN ARGO"/>
    <property type="match status" value="1"/>
</dbReference>
<dbReference type="Pfam" id="PF01810">
    <property type="entry name" value="LysE"/>
    <property type="match status" value="1"/>
</dbReference>
<reference evidence="7 8" key="1">
    <citation type="submission" date="2019-09" db="EMBL/GenBank/DDBJ databases">
        <title>Hybrid Assembly of the complete Genome of the Deep-Sea Bacterium Moritella marina from long Nanopore and Illumina reads.</title>
        <authorList>
            <person name="Magin S."/>
            <person name="Georgoulis A."/>
            <person name="Papadimitriou K."/>
            <person name="Iliakis G."/>
            <person name="Vorgias C.E."/>
        </authorList>
    </citation>
    <scope>NUCLEOTIDE SEQUENCE [LARGE SCALE GENOMIC DNA]</scope>
    <source>
        <strain evidence="7 8">MP-1</strain>
    </source>
</reference>
<dbReference type="InterPro" id="IPR001123">
    <property type="entry name" value="LeuE-type"/>
</dbReference>